<proteinExistence type="predicted"/>
<feature type="domain" description="Fibronectin type-III" evidence="2">
    <location>
        <begin position="1515"/>
        <end position="1602"/>
    </location>
</feature>
<dbReference type="CDD" id="cd00063">
    <property type="entry name" value="FN3"/>
    <property type="match status" value="1"/>
</dbReference>
<comment type="caution">
    <text evidence="4">The sequence shown here is derived from an EMBL/GenBank/DDBJ whole genome shotgun (WGS) entry which is preliminary data.</text>
</comment>
<dbReference type="EMBL" id="JAGGLB010000033">
    <property type="protein sequence ID" value="MBP1995368.1"/>
    <property type="molecule type" value="Genomic_DNA"/>
</dbReference>
<dbReference type="InterPro" id="IPR036116">
    <property type="entry name" value="FN3_sf"/>
</dbReference>
<dbReference type="SUPFAM" id="SSF49265">
    <property type="entry name" value="Fibronectin type III"/>
    <property type="match status" value="1"/>
</dbReference>
<protein>
    <recommendedName>
        <fullName evidence="6">S-layer homology domain-containing protein</fullName>
    </recommendedName>
</protein>
<sequence>MKKLMSKVQAAILSLSLITSMTLSSVSAEQLLLGVYVPPQPGFINDEQYDLLQEAGINWIHGGIGFTEQEMNEMLDLSDERDIRVSVGDLDYFGMGNTTDDKLSMLAKRYKDHPATGGYSVRDEPSASMFRGYAYAYNYMAQEHPESKPYLNLFPNYASDLHMGISLNPMFAQKQSSAAKAVSSANALGQTFMTDVDTHFIDTIELFIPKASWVSGLLTLSLWDSPAKTTKLASSKLAYTNNGHYPRFQLHAGVSPNTAYYWELTNDQGIASTVAQVQHATTDVYAQGTAYENGSSLSDQDFYFIIYNGTKYSPASSFQWWSGNATVVKQEQPVGQSFYNPKWNSKIKAIDVYLDSWSWDEGEELTLSLYDSPAKNNLIASEMLPRSNNLNYPTFELNVDVEPDTSYYWELAHNGGGDNSVSSIQASTVSRYSDGAAYVAGVEQNWDIVFNVYSEDIPFEKASAMGQYDTSRNEIAVGDGTFDGDVVGEAPVMFSPDNLGIDLSTNKQVRIRVKNDTAGDIGQLFFITTEDPNYDEEKYHSFYIKPNDTDYSEYVFDMSYLSTWTGTLKELRIGQFGGTSGTMSVDYVKIMPAGKEWNFTSEVEGWQPNEQITNVSITDGAYQGEVTGGDPSLYSPDNLNLDASKVKLVKVRLKNETNSALAQVFFTTNSDPTYSGTKVLNFDILPNDPVYREYIVDMSYIPGWTGTIKQLRFDPNVEATSGTFSIDYIHLMPDATKAWYFSQNTEGWRTEWGMVNGRHVSKSVGQTFTTPSQIDRRLAYIEVAMDEAKWAANGDVTLTLYEGTAKKQIVGQAKLSKSNSGNYPKFYVDAKLEPSTSYYFELTQNGSGDVWVSGSTADAYAEGTAYNNGIAQDYDLYFRTVFYSTYQDYVDAFIREVGADNLSYLSVDNYPYSITEGSFNADYFANLEMMRDAAVHQNIPMQFYMQSVGIPGGLRLPNEAELRYNVYNSLAYGMKSLQYYIWATIEGHTDAIIKADGTPSPLYPIVQGLNNEVLALGPTLMDLTSQSIYHAGDMPRGTLSVPVDFFWQPVSNMDQVILSYFLDSEGRKYVMVVNKDYAHTQSYTFDIDQEVEAVYEVSKETGERVTTNYDDSTGELSASFLPGEGKLFALAYPYDAGPPVKEWEFSTNADTEGWMANNEISASRVSFGSLNGKVTGDSPALTSADDLNTDISNHAVIKLKMRNGTESAMGQIYFTTTDDAVWDEAKSLPFALVPHDRKEREYVLDLSGVAGWDGTLKQLRIVPSADVERGTFSIDYVRITDTPAKVWRFSVDEEGWAASGGLTNVTVDGAYNAKLTGTQLAEVTNTNELGIDISNNKRVELVIKNNSNRSDGQLSFTTKTDAVWNNEKRVDFSLVANDTAAYTTYVVDLSATAGWTGTLKNLKVGFAGGGDSGSIQIDEIRIANSSSNEAAVYQGQLNVLIAKAEGTLAGVVEGTEPGQYPVGSMAALTQAIEDAALLLQEGTAVERKQGLAALRQAIVDFSKALIVDPELPFWTDGSLTATNITSSSVTLTWSGADDLTGVTGYRIYRNDQQVAQVAGSVTQYTVTDLTPSTSYTFGVEAVDADDQLSMDGPRLIVHMLASSGGNGGGSIVQPPVEPEAGVEAELVLEPGAGGRAGIEGEIVVTIPSGATNQALKMMIQRVSDLSGLAQAYQPLVSPVFDIVKNFKEPFDKSVTVTLTYDASKLRAFEKPVIFTYDASTGQWVEVTSVVLENNQISAVVDQLGKFAVFAVNPSLVLTDITNHWAEAYIREAAALDIVRGYLDSTFKPNAEVTRAEFVVMLTRALGLQGSGTTLNFKDDASIGVWAQSAVAQALEAGIVNGYADQTFRPNAAISRTEMVTMVMRALQITLPEASVTSFNDDRAIPAWAKAYVQGAFNEGLISGRSGNQFAPNETATRAEAIKVLMTARNSL</sequence>
<feature type="domain" description="SLH" evidence="3">
    <location>
        <begin position="1752"/>
        <end position="1815"/>
    </location>
</feature>
<evidence type="ECO:0000259" key="2">
    <source>
        <dbReference type="PROSITE" id="PS50853"/>
    </source>
</evidence>
<dbReference type="InterPro" id="IPR003961">
    <property type="entry name" value="FN3_dom"/>
</dbReference>
<reference evidence="4 5" key="1">
    <citation type="submission" date="2021-03" db="EMBL/GenBank/DDBJ databases">
        <title>Genomic Encyclopedia of Type Strains, Phase IV (KMG-IV): sequencing the most valuable type-strain genomes for metagenomic binning, comparative biology and taxonomic classification.</title>
        <authorList>
            <person name="Goeker M."/>
        </authorList>
    </citation>
    <scope>NUCLEOTIDE SEQUENCE [LARGE SCALE GENOMIC DNA]</scope>
    <source>
        <strain evidence="4 5">DSM 26048</strain>
    </source>
</reference>
<feature type="signal peptide" evidence="1">
    <location>
        <begin position="1"/>
        <end position="28"/>
    </location>
</feature>
<dbReference type="RefSeq" id="WP_209977175.1">
    <property type="nucleotide sequence ID" value="NZ_JAGGLB010000033.1"/>
</dbReference>
<dbReference type="Gene3D" id="3.20.20.80">
    <property type="entry name" value="Glycosidases"/>
    <property type="match status" value="1"/>
</dbReference>
<evidence type="ECO:0000256" key="1">
    <source>
        <dbReference type="SAM" id="SignalP"/>
    </source>
</evidence>
<dbReference type="PANTHER" id="PTHR43308">
    <property type="entry name" value="OUTER MEMBRANE PROTEIN ALPHA-RELATED"/>
    <property type="match status" value="1"/>
</dbReference>
<feature type="domain" description="SLH" evidence="3">
    <location>
        <begin position="1816"/>
        <end position="1876"/>
    </location>
</feature>
<dbReference type="Proteomes" id="UP001519287">
    <property type="component" value="Unassembled WGS sequence"/>
</dbReference>
<evidence type="ECO:0008006" key="6">
    <source>
        <dbReference type="Google" id="ProtNLM"/>
    </source>
</evidence>
<dbReference type="InterPro" id="IPR051465">
    <property type="entry name" value="Cell_Envelope_Struct_Comp"/>
</dbReference>
<dbReference type="PROSITE" id="PS50853">
    <property type="entry name" value="FN3"/>
    <property type="match status" value="1"/>
</dbReference>
<dbReference type="InterPro" id="IPR013783">
    <property type="entry name" value="Ig-like_fold"/>
</dbReference>
<accession>A0ABS4J6F2</accession>
<gene>
    <name evidence="4" type="ORF">J2Z66_007010</name>
</gene>
<dbReference type="Pfam" id="PF00041">
    <property type="entry name" value="fn3"/>
    <property type="match status" value="1"/>
</dbReference>
<feature type="domain" description="SLH" evidence="3">
    <location>
        <begin position="1878"/>
        <end position="1931"/>
    </location>
</feature>
<keyword evidence="1" id="KW-0732">Signal</keyword>
<evidence type="ECO:0000313" key="5">
    <source>
        <dbReference type="Proteomes" id="UP001519287"/>
    </source>
</evidence>
<dbReference type="InterPro" id="IPR001119">
    <property type="entry name" value="SLH_dom"/>
</dbReference>
<feature type="chain" id="PRO_5047251419" description="S-layer homology domain-containing protein" evidence="1">
    <location>
        <begin position="29"/>
        <end position="1931"/>
    </location>
</feature>
<keyword evidence="5" id="KW-1185">Reference proteome</keyword>
<evidence type="ECO:0000259" key="3">
    <source>
        <dbReference type="PROSITE" id="PS51272"/>
    </source>
</evidence>
<dbReference type="SMART" id="SM00060">
    <property type="entry name" value="FN3"/>
    <property type="match status" value="1"/>
</dbReference>
<dbReference type="SUPFAM" id="SSF51445">
    <property type="entry name" value="(Trans)glycosidases"/>
    <property type="match status" value="1"/>
</dbReference>
<dbReference type="Pfam" id="PF00395">
    <property type="entry name" value="SLH"/>
    <property type="match status" value="3"/>
</dbReference>
<dbReference type="PANTHER" id="PTHR43308:SF5">
    <property type="entry name" value="S-LAYER PROTEIN _ PEPTIDOGLYCAN ENDO-BETA-N-ACETYLGLUCOSAMINIDASE"/>
    <property type="match status" value="1"/>
</dbReference>
<dbReference type="PROSITE" id="PS51272">
    <property type="entry name" value="SLH"/>
    <property type="match status" value="3"/>
</dbReference>
<evidence type="ECO:0000313" key="4">
    <source>
        <dbReference type="EMBL" id="MBP1995368.1"/>
    </source>
</evidence>
<organism evidence="4 5">
    <name type="scientific">Paenibacillus eucommiae</name>
    <dbReference type="NCBI Taxonomy" id="1355755"/>
    <lineage>
        <taxon>Bacteria</taxon>
        <taxon>Bacillati</taxon>
        <taxon>Bacillota</taxon>
        <taxon>Bacilli</taxon>
        <taxon>Bacillales</taxon>
        <taxon>Paenibacillaceae</taxon>
        <taxon>Paenibacillus</taxon>
    </lineage>
</organism>
<name>A0ABS4J6F2_9BACL</name>
<dbReference type="Gene3D" id="2.60.40.10">
    <property type="entry name" value="Immunoglobulins"/>
    <property type="match status" value="1"/>
</dbReference>
<dbReference type="InterPro" id="IPR017853">
    <property type="entry name" value="GH"/>
</dbReference>
<dbReference type="Gene3D" id="1.20.1270.90">
    <property type="entry name" value="AF1782-like"/>
    <property type="match status" value="1"/>
</dbReference>